<dbReference type="SUPFAM" id="SSF55068">
    <property type="entry name" value="Peptide methionine sulfoxide reductase"/>
    <property type="match status" value="1"/>
</dbReference>
<keyword evidence="1 4" id="KW-0560">Oxidoreductase</keyword>
<feature type="domain" description="Peptide methionine sulphoxide reductase MsrA" evidence="6">
    <location>
        <begin position="43"/>
        <end position="193"/>
    </location>
</feature>
<feature type="chain" id="PRO_5037036975" description="Peptide methionine sulfoxide reductase MsrA" evidence="5">
    <location>
        <begin position="22"/>
        <end position="218"/>
    </location>
</feature>
<evidence type="ECO:0000256" key="3">
    <source>
        <dbReference type="ARBA" id="ARBA00048782"/>
    </source>
</evidence>
<feature type="active site" evidence="4">
    <location>
        <position position="50"/>
    </location>
</feature>
<dbReference type="NCBIfam" id="TIGR00401">
    <property type="entry name" value="msrA"/>
    <property type="match status" value="1"/>
</dbReference>
<keyword evidence="5" id="KW-0732">Signal</keyword>
<comment type="catalytic activity">
    <reaction evidence="3 4">
        <text>[thioredoxin]-disulfide + L-methionine + H2O = L-methionine (S)-S-oxide + [thioredoxin]-dithiol</text>
        <dbReference type="Rhea" id="RHEA:19993"/>
        <dbReference type="Rhea" id="RHEA-COMP:10698"/>
        <dbReference type="Rhea" id="RHEA-COMP:10700"/>
        <dbReference type="ChEBI" id="CHEBI:15377"/>
        <dbReference type="ChEBI" id="CHEBI:29950"/>
        <dbReference type="ChEBI" id="CHEBI:50058"/>
        <dbReference type="ChEBI" id="CHEBI:57844"/>
        <dbReference type="ChEBI" id="CHEBI:58772"/>
        <dbReference type="EC" id="1.8.4.11"/>
    </reaction>
</comment>
<evidence type="ECO:0000256" key="1">
    <source>
        <dbReference type="ARBA" id="ARBA00023002"/>
    </source>
</evidence>
<organism evidence="7 8">
    <name type="scientific">Fulvivirga sediminis</name>
    <dbReference type="NCBI Taxonomy" id="2803949"/>
    <lineage>
        <taxon>Bacteria</taxon>
        <taxon>Pseudomonadati</taxon>
        <taxon>Bacteroidota</taxon>
        <taxon>Cytophagia</taxon>
        <taxon>Cytophagales</taxon>
        <taxon>Fulvivirgaceae</taxon>
        <taxon>Fulvivirga</taxon>
    </lineage>
</organism>
<evidence type="ECO:0000313" key="7">
    <source>
        <dbReference type="EMBL" id="MBL3654729.1"/>
    </source>
</evidence>
<evidence type="ECO:0000256" key="5">
    <source>
        <dbReference type="SAM" id="SignalP"/>
    </source>
</evidence>
<dbReference type="Gene3D" id="3.30.1060.10">
    <property type="entry name" value="Peptide methionine sulphoxide reductase MsrA"/>
    <property type="match status" value="1"/>
</dbReference>
<dbReference type="InterPro" id="IPR036509">
    <property type="entry name" value="Met_Sox_Rdtase_MsrA_sf"/>
</dbReference>
<dbReference type="AlphaFoldDB" id="A0A937JXK7"/>
<dbReference type="PROSITE" id="PS51257">
    <property type="entry name" value="PROKAR_LIPOPROTEIN"/>
    <property type="match status" value="1"/>
</dbReference>
<dbReference type="PANTHER" id="PTHR43774">
    <property type="entry name" value="PEPTIDE METHIONINE SULFOXIDE REDUCTASE"/>
    <property type="match status" value="1"/>
</dbReference>
<comment type="similarity">
    <text evidence="4">Belongs to the MsrA Met sulfoxide reductase family.</text>
</comment>
<reference evidence="7" key="1">
    <citation type="submission" date="2021-01" db="EMBL/GenBank/DDBJ databases">
        <title>Fulvivirga kasyanovii gen. nov., sp nov., a novel member of the phylum Bacteroidetes isolated from seawater in a mussel farm.</title>
        <authorList>
            <person name="Zhao L.-H."/>
            <person name="Wang Z.-J."/>
        </authorList>
    </citation>
    <scope>NUCLEOTIDE SEQUENCE</scope>
    <source>
        <strain evidence="7">2943</strain>
    </source>
</reference>
<evidence type="ECO:0000313" key="8">
    <source>
        <dbReference type="Proteomes" id="UP000659388"/>
    </source>
</evidence>
<comment type="catalytic activity">
    <reaction evidence="2 4">
        <text>L-methionyl-[protein] + [thioredoxin]-disulfide + H2O = L-methionyl-(S)-S-oxide-[protein] + [thioredoxin]-dithiol</text>
        <dbReference type="Rhea" id="RHEA:14217"/>
        <dbReference type="Rhea" id="RHEA-COMP:10698"/>
        <dbReference type="Rhea" id="RHEA-COMP:10700"/>
        <dbReference type="Rhea" id="RHEA-COMP:12313"/>
        <dbReference type="Rhea" id="RHEA-COMP:12315"/>
        <dbReference type="ChEBI" id="CHEBI:15377"/>
        <dbReference type="ChEBI" id="CHEBI:16044"/>
        <dbReference type="ChEBI" id="CHEBI:29950"/>
        <dbReference type="ChEBI" id="CHEBI:44120"/>
        <dbReference type="ChEBI" id="CHEBI:50058"/>
        <dbReference type="EC" id="1.8.4.11"/>
    </reaction>
</comment>
<dbReference type="InterPro" id="IPR002569">
    <property type="entry name" value="Met_Sox_Rdtase_MsrA_dom"/>
</dbReference>
<dbReference type="Proteomes" id="UP000659388">
    <property type="component" value="Unassembled WGS sequence"/>
</dbReference>
<evidence type="ECO:0000256" key="2">
    <source>
        <dbReference type="ARBA" id="ARBA00047806"/>
    </source>
</evidence>
<dbReference type="HAMAP" id="MF_01401">
    <property type="entry name" value="MsrA"/>
    <property type="match status" value="1"/>
</dbReference>
<dbReference type="EC" id="1.8.4.11" evidence="4"/>
<gene>
    <name evidence="4 7" type="primary">msrA</name>
    <name evidence="7" type="ORF">JL102_01205</name>
</gene>
<evidence type="ECO:0000256" key="4">
    <source>
        <dbReference type="HAMAP-Rule" id="MF_01401"/>
    </source>
</evidence>
<sequence length="218" mass="24898">MKLVFKFTVIVFLFMAASCGAKTESKQLSTLEISDDKAAELDTAYFAGGCFWCIEAIFERVKGVEAAVSGYSGGDQKNPTYHEVSYGKTNHAESVKVFFDPKVVSYKTLVEIFFGSIDPTQLNRQGPDVGKQYRSAVFYKDNGQKQIATEVKNRLNQSEYNGKIVTEITKFKAFYDAEDYHQGYYEIHPDDPYVRSVSKPKVEKFMKHFKDKLKEEYQ</sequence>
<dbReference type="GO" id="GO:0008113">
    <property type="term" value="F:peptide-methionine (S)-S-oxide reductase activity"/>
    <property type="evidence" value="ECO:0007669"/>
    <property type="project" value="UniProtKB-UniRule"/>
</dbReference>
<proteinExistence type="inferred from homology"/>
<dbReference type="RefSeq" id="WP_202241806.1">
    <property type="nucleotide sequence ID" value="NZ_JAESIY010000001.1"/>
</dbReference>
<dbReference type="EMBL" id="JAESIY010000001">
    <property type="protein sequence ID" value="MBL3654729.1"/>
    <property type="molecule type" value="Genomic_DNA"/>
</dbReference>
<accession>A0A937JXK7</accession>
<dbReference type="PANTHER" id="PTHR43774:SF1">
    <property type="entry name" value="PEPTIDE METHIONINE SULFOXIDE REDUCTASE MSRA 2"/>
    <property type="match status" value="1"/>
</dbReference>
<name>A0A937JXK7_9BACT</name>
<keyword evidence="8" id="KW-1185">Reference proteome</keyword>
<evidence type="ECO:0000259" key="6">
    <source>
        <dbReference type="Pfam" id="PF01625"/>
    </source>
</evidence>
<protein>
    <recommendedName>
        <fullName evidence="4">Peptide methionine sulfoxide reductase MsrA</fullName>
        <shortName evidence="4">Protein-methionine-S-oxide reductase</shortName>
        <ecNumber evidence="4">1.8.4.11</ecNumber>
    </recommendedName>
    <alternativeName>
        <fullName evidence="4">Peptide-methionine (S)-S-oxide reductase</fullName>
        <shortName evidence="4">Peptide Met(O) reductase</shortName>
    </alternativeName>
</protein>
<feature type="signal peptide" evidence="5">
    <location>
        <begin position="1"/>
        <end position="21"/>
    </location>
</feature>
<comment type="caution">
    <text evidence="7">The sequence shown here is derived from an EMBL/GenBank/DDBJ whole genome shotgun (WGS) entry which is preliminary data.</text>
</comment>
<comment type="function">
    <text evidence="4">Has an important function as a repair enzyme for proteins that have been inactivated by oxidation. Catalyzes the reversible oxidation-reduction of methionine sulfoxide in proteins to methionine.</text>
</comment>
<dbReference type="Pfam" id="PF01625">
    <property type="entry name" value="PMSR"/>
    <property type="match status" value="1"/>
</dbReference>